<dbReference type="InterPro" id="IPR044946">
    <property type="entry name" value="Restrct_endonuc_typeI_TRD_sf"/>
</dbReference>
<dbReference type="InterPro" id="IPR029063">
    <property type="entry name" value="SAM-dependent_MTases_sf"/>
</dbReference>
<comment type="catalytic activity">
    <reaction evidence="7">
        <text>a 2'-deoxyadenosine in DNA + S-adenosyl-L-methionine = an N(6)-methyl-2'-deoxyadenosine in DNA + S-adenosyl-L-homocysteine + H(+)</text>
        <dbReference type="Rhea" id="RHEA:15197"/>
        <dbReference type="Rhea" id="RHEA-COMP:12418"/>
        <dbReference type="Rhea" id="RHEA-COMP:12419"/>
        <dbReference type="ChEBI" id="CHEBI:15378"/>
        <dbReference type="ChEBI" id="CHEBI:57856"/>
        <dbReference type="ChEBI" id="CHEBI:59789"/>
        <dbReference type="ChEBI" id="CHEBI:90615"/>
        <dbReference type="ChEBI" id="CHEBI:90616"/>
        <dbReference type="EC" id="2.1.1.72"/>
    </reaction>
</comment>
<evidence type="ECO:0000256" key="3">
    <source>
        <dbReference type="ARBA" id="ARBA00022679"/>
    </source>
</evidence>
<evidence type="ECO:0000259" key="10">
    <source>
        <dbReference type="Pfam" id="PF12950"/>
    </source>
</evidence>
<dbReference type="AlphaFoldDB" id="A0A1H3NZP5"/>
<dbReference type="Pfam" id="PF07669">
    <property type="entry name" value="Eco57I"/>
    <property type="match status" value="1"/>
</dbReference>
<evidence type="ECO:0000256" key="2">
    <source>
        <dbReference type="ARBA" id="ARBA00022603"/>
    </source>
</evidence>
<dbReference type="PANTHER" id="PTHR33841">
    <property type="entry name" value="DNA METHYLTRANSFERASE YEEA-RELATED"/>
    <property type="match status" value="1"/>
</dbReference>
<keyword evidence="12" id="KW-1185">Reference proteome</keyword>
<dbReference type="PANTHER" id="PTHR33841:SF1">
    <property type="entry name" value="DNA METHYLTRANSFERASE A"/>
    <property type="match status" value="1"/>
</dbReference>
<feature type="domain" description="TaqI-like C-terminal specificity" evidence="10">
    <location>
        <begin position="721"/>
        <end position="834"/>
    </location>
</feature>
<dbReference type="RefSeq" id="WP_092743701.1">
    <property type="nucleotide sequence ID" value="NZ_FNOV01000020.1"/>
</dbReference>
<accession>A0A1H3NZP5</accession>
<organism evidence="11 12">
    <name type="scientific">Hymenobacter psychrophilus</name>
    <dbReference type="NCBI Taxonomy" id="651662"/>
    <lineage>
        <taxon>Bacteria</taxon>
        <taxon>Pseudomonadati</taxon>
        <taxon>Bacteroidota</taxon>
        <taxon>Cytophagia</taxon>
        <taxon>Cytophagales</taxon>
        <taxon>Hymenobacteraceae</taxon>
        <taxon>Hymenobacter</taxon>
    </lineage>
</organism>
<proteinExistence type="predicted"/>
<evidence type="ECO:0000256" key="8">
    <source>
        <dbReference type="SAM" id="Coils"/>
    </source>
</evidence>
<keyword evidence="4" id="KW-0949">S-adenosyl-L-methionine</keyword>
<keyword evidence="2 11" id="KW-0489">Methyltransferase</keyword>
<feature type="domain" description="Type II methyltransferase M.TaqI-like" evidence="9">
    <location>
        <begin position="474"/>
        <end position="655"/>
    </location>
</feature>
<evidence type="ECO:0000256" key="1">
    <source>
        <dbReference type="ARBA" id="ARBA00011900"/>
    </source>
</evidence>
<dbReference type="Gene3D" id="3.90.1570.30">
    <property type="match status" value="1"/>
</dbReference>
<dbReference type="InterPro" id="IPR050953">
    <property type="entry name" value="N4_N6_ade-DNA_methylase"/>
</dbReference>
<evidence type="ECO:0000313" key="12">
    <source>
        <dbReference type="Proteomes" id="UP000199249"/>
    </source>
</evidence>
<dbReference type="EMBL" id="FNOV01000020">
    <property type="protein sequence ID" value="SDY94278.1"/>
    <property type="molecule type" value="Genomic_DNA"/>
</dbReference>
<evidence type="ECO:0000256" key="6">
    <source>
        <dbReference type="ARBA" id="ARBA00023125"/>
    </source>
</evidence>
<dbReference type="InterPro" id="IPR011639">
    <property type="entry name" value="MethylTrfase_TaqI-like_dom"/>
</dbReference>
<dbReference type="InterPro" id="IPR025931">
    <property type="entry name" value="TaqI_C"/>
</dbReference>
<dbReference type="EC" id="2.1.1.72" evidence="1"/>
<sequence>MFLAPTKEQARARVATLVENFERQLPDYHRGSYNETQTRRDFIDPFFQALGWDIDNSSGAAEAYREVIHEDKVKVGKATKAPDYSFRLPGGQRLFFVEAKKPSVRIKEELEPAYQVRRYGWSAKLALSVLTDFEELAVYDCTMQPAPTDKAAKGRLKYLTFREYAAEFDFLWDTFSKESVLRGGLDKYVATGSGKRGKETVDAAFLTTLEAMRAELAQGLATRNRHLDADELRFLVQMLLDRIIFLRIAEDRGIEPYADLQAVARVKKKDKVYAGLLDRFKAASARYNSGLFDLKKDPLSAQVHLDNAVLAPLLQSLYYPESPYEFSVIGAEILGSAYERFLGKVISLEPGRVVRIEDKPEVRKAGGVFYTPAYIVNHIVAATLGPRCADRTPQDVAKLRVLDPACGSGSFLLGAYQYLLDWHLAYYQAHPTAALPPVPVSIGKAGAKAPPRRGGGLTPDGRLSSPVKRAILLNNLYGVDLDGQAVEVTKLSLLLKCLEGETSASIQHTLGLERVLPTIDQNIRVGNSLVETNFYDGEIDFAPDAEKTVKPFGWRDEFVAVFKQGGFDVVMGNPPYVQVSNMPTEVAQYLQQHYSLTNDLYTLFLEKGMQLTHTGGQLSFIVPSLFLKNVNSKNVRAYINTHCANFVFEQQGDNVFDQVKMPTCIIITHKGQAKIARDYFAGDADGLFIKVKTQPLGELATVTRGLEIGRDKLMEAGEYACLTGGNIDRYFTKSRKYISAPTRQEFNKNAEVFAAPKLMVRETGSQFCVTLDDEGLLTTRSIYNVKSKKDQVSEKFLLGLLGSKLFVFYFKEFISPETKTFPKVRIAQLKELPIPKLSLKISADKRTHDEVVGLVDQLLAGYAGLAAHKLASAKEQAQAKLRHLERRLDGLVYDLYQLTEEERAHVSGVSS</sequence>
<evidence type="ECO:0000256" key="7">
    <source>
        <dbReference type="ARBA" id="ARBA00047942"/>
    </source>
</evidence>
<protein>
    <recommendedName>
        <fullName evidence="1">site-specific DNA-methyltransferase (adenine-specific)</fullName>
        <ecNumber evidence="1">2.1.1.72</ecNumber>
    </recommendedName>
</protein>
<keyword evidence="8" id="KW-0175">Coiled coil</keyword>
<name>A0A1H3NZP5_9BACT</name>
<dbReference type="GO" id="GO:0032259">
    <property type="term" value="P:methylation"/>
    <property type="evidence" value="ECO:0007669"/>
    <property type="project" value="UniProtKB-KW"/>
</dbReference>
<dbReference type="GO" id="GO:0009007">
    <property type="term" value="F:site-specific DNA-methyltransferase (adenine-specific) activity"/>
    <property type="evidence" value="ECO:0007669"/>
    <property type="project" value="UniProtKB-EC"/>
</dbReference>
<dbReference type="GO" id="GO:0009307">
    <property type="term" value="P:DNA restriction-modification system"/>
    <property type="evidence" value="ECO:0007669"/>
    <property type="project" value="UniProtKB-KW"/>
</dbReference>
<evidence type="ECO:0000256" key="5">
    <source>
        <dbReference type="ARBA" id="ARBA00022747"/>
    </source>
</evidence>
<reference evidence="12" key="1">
    <citation type="submission" date="2016-10" db="EMBL/GenBank/DDBJ databases">
        <authorList>
            <person name="Varghese N."/>
            <person name="Submissions S."/>
        </authorList>
    </citation>
    <scope>NUCLEOTIDE SEQUENCE [LARGE SCALE GENOMIC DNA]</scope>
    <source>
        <strain evidence="12">CGMCC 1.8975</strain>
    </source>
</reference>
<dbReference type="OrthoDB" id="32195at2"/>
<feature type="coiled-coil region" evidence="8">
    <location>
        <begin position="867"/>
        <end position="894"/>
    </location>
</feature>
<gene>
    <name evidence="11" type="ORF">SAMN04488069_12022</name>
</gene>
<evidence type="ECO:0000259" key="9">
    <source>
        <dbReference type="Pfam" id="PF07669"/>
    </source>
</evidence>
<dbReference type="GO" id="GO:0003677">
    <property type="term" value="F:DNA binding"/>
    <property type="evidence" value="ECO:0007669"/>
    <property type="project" value="UniProtKB-KW"/>
</dbReference>
<dbReference type="STRING" id="651662.SAMN04488069_12022"/>
<dbReference type="SUPFAM" id="SSF53335">
    <property type="entry name" value="S-adenosyl-L-methionine-dependent methyltransferases"/>
    <property type="match status" value="1"/>
</dbReference>
<keyword evidence="5" id="KW-0680">Restriction system</keyword>
<keyword evidence="6" id="KW-0238">DNA-binding</keyword>
<keyword evidence="3 11" id="KW-0808">Transferase</keyword>
<dbReference type="Gene3D" id="3.40.50.150">
    <property type="entry name" value="Vaccinia Virus protein VP39"/>
    <property type="match status" value="1"/>
</dbReference>
<evidence type="ECO:0000313" key="11">
    <source>
        <dbReference type="EMBL" id="SDY94278.1"/>
    </source>
</evidence>
<dbReference type="PRINTS" id="PR00507">
    <property type="entry name" value="N12N6MTFRASE"/>
</dbReference>
<evidence type="ECO:0000256" key="4">
    <source>
        <dbReference type="ARBA" id="ARBA00022691"/>
    </source>
</evidence>
<dbReference type="SUPFAM" id="SSF116734">
    <property type="entry name" value="DNA methylase specificity domain"/>
    <property type="match status" value="1"/>
</dbReference>
<dbReference type="Pfam" id="PF12950">
    <property type="entry name" value="TaqI_C"/>
    <property type="match status" value="1"/>
</dbReference>
<dbReference type="Proteomes" id="UP000199249">
    <property type="component" value="Unassembled WGS sequence"/>
</dbReference>
<dbReference type="Gene3D" id="3.90.220.20">
    <property type="entry name" value="DNA methylase specificity domains"/>
    <property type="match status" value="1"/>
</dbReference>